<name>A0A9X3MSI8_9ACTN</name>
<sequence>MAGELCLDTTPLIHFEQAGLLSTLEELCQRVGETFAPVTVVGEWHPHAVAPEGHVVGHPWITTVTADHPADLRIVADLGNRYPTPPNRNQGEMDVVAISHRLGYTALMEDLVGCRQADDYGVPHIAIVTMLAAAVAYEHVEQRTAWRVHRDVEATRGTYHSILLADSIAKRGFTGAVAAFRALRRRHDPGFSAFLALPNRDGILLAAARAAMDRAG</sequence>
<evidence type="ECO:0000313" key="1">
    <source>
        <dbReference type="EMBL" id="MDA0161814.1"/>
    </source>
</evidence>
<organism evidence="1 2">
    <name type="scientific">Solirubrobacter ginsenosidimutans</name>
    <dbReference type="NCBI Taxonomy" id="490573"/>
    <lineage>
        <taxon>Bacteria</taxon>
        <taxon>Bacillati</taxon>
        <taxon>Actinomycetota</taxon>
        <taxon>Thermoleophilia</taxon>
        <taxon>Solirubrobacterales</taxon>
        <taxon>Solirubrobacteraceae</taxon>
        <taxon>Solirubrobacter</taxon>
    </lineage>
</organism>
<reference evidence="1" key="1">
    <citation type="submission" date="2022-10" db="EMBL/GenBank/DDBJ databases">
        <title>The WGS of Solirubrobacter ginsenosidimutans DSM 21036.</title>
        <authorList>
            <person name="Jiang Z."/>
        </authorList>
    </citation>
    <scope>NUCLEOTIDE SEQUENCE</scope>
    <source>
        <strain evidence="1">DSM 21036</strain>
    </source>
</reference>
<protein>
    <submittedName>
        <fullName evidence="1">Uncharacterized protein</fullName>
    </submittedName>
</protein>
<dbReference type="AlphaFoldDB" id="A0A9X3MSI8"/>
<evidence type="ECO:0000313" key="2">
    <source>
        <dbReference type="Proteomes" id="UP001149140"/>
    </source>
</evidence>
<keyword evidence="2" id="KW-1185">Reference proteome</keyword>
<gene>
    <name evidence="1" type="ORF">OM076_16190</name>
</gene>
<dbReference type="Proteomes" id="UP001149140">
    <property type="component" value="Unassembled WGS sequence"/>
</dbReference>
<dbReference type="EMBL" id="JAPDOD010000014">
    <property type="protein sequence ID" value="MDA0161814.1"/>
    <property type="molecule type" value="Genomic_DNA"/>
</dbReference>
<dbReference type="RefSeq" id="WP_270041031.1">
    <property type="nucleotide sequence ID" value="NZ_JAPDOD010000014.1"/>
</dbReference>
<proteinExistence type="predicted"/>
<accession>A0A9X3MSI8</accession>
<comment type="caution">
    <text evidence="1">The sequence shown here is derived from an EMBL/GenBank/DDBJ whole genome shotgun (WGS) entry which is preliminary data.</text>
</comment>